<dbReference type="AlphaFoldDB" id="A0AAN6MW45"/>
<reference evidence="3" key="1">
    <citation type="journal article" date="2023" name="Mol. Phylogenet. Evol.">
        <title>Genome-scale phylogeny and comparative genomics of the fungal order Sordariales.</title>
        <authorList>
            <person name="Hensen N."/>
            <person name="Bonometti L."/>
            <person name="Westerberg I."/>
            <person name="Brannstrom I.O."/>
            <person name="Guillou S."/>
            <person name="Cros-Aarteil S."/>
            <person name="Calhoun S."/>
            <person name="Haridas S."/>
            <person name="Kuo A."/>
            <person name="Mondo S."/>
            <person name="Pangilinan J."/>
            <person name="Riley R."/>
            <person name="LaButti K."/>
            <person name="Andreopoulos B."/>
            <person name="Lipzen A."/>
            <person name="Chen C."/>
            <person name="Yan M."/>
            <person name="Daum C."/>
            <person name="Ng V."/>
            <person name="Clum A."/>
            <person name="Steindorff A."/>
            <person name="Ohm R.A."/>
            <person name="Martin F."/>
            <person name="Silar P."/>
            <person name="Natvig D.O."/>
            <person name="Lalanne C."/>
            <person name="Gautier V."/>
            <person name="Ament-Velasquez S.L."/>
            <person name="Kruys A."/>
            <person name="Hutchinson M.I."/>
            <person name="Powell A.J."/>
            <person name="Barry K."/>
            <person name="Miller A.N."/>
            <person name="Grigoriev I.V."/>
            <person name="Debuchy R."/>
            <person name="Gladieux P."/>
            <person name="Hiltunen Thoren M."/>
            <person name="Johannesson H."/>
        </authorList>
    </citation>
    <scope>NUCLEOTIDE SEQUENCE [LARGE SCALE GENOMIC DNA]</scope>
    <source>
        <strain evidence="3">CBS 340.73</strain>
    </source>
</reference>
<organism evidence="2 3">
    <name type="scientific">Diplogelasinospora grovesii</name>
    <dbReference type="NCBI Taxonomy" id="303347"/>
    <lineage>
        <taxon>Eukaryota</taxon>
        <taxon>Fungi</taxon>
        <taxon>Dikarya</taxon>
        <taxon>Ascomycota</taxon>
        <taxon>Pezizomycotina</taxon>
        <taxon>Sordariomycetes</taxon>
        <taxon>Sordariomycetidae</taxon>
        <taxon>Sordariales</taxon>
        <taxon>Diplogelasinosporaceae</taxon>
        <taxon>Diplogelasinospora</taxon>
    </lineage>
</organism>
<evidence type="ECO:0000313" key="3">
    <source>
        <dbReference type="Proteomes" id="UP001303473"/>
    </source>
</evidence>
<gene>
    <name evidence="2" type="ORF">QBC46DRAFT_359048</name>
</gene>
<protein>
    <submittedName>
        <fullName evidence="2">Uncharacterized protein</fullName>
    </submittedName>
</protein>
<keyword evidence="3" id="KW-1185">Reference proteome</keyword>
<feature type="region of interest" description="Disordered" evidence="1">
    <location>
        <begin position="73"/>
        <end position="102"/>
    </location>
</feature>
<evidence type="ECO:0000256" key="1">
    <source>
        <dbReference type="SAM" id="MobiDB-lite"/>
    </source>
</evidence>
<proteinExistence type="predicted"/>
<dbReference type="EMBL" id="MU853994">
    <property type="protein sequence ID" value="KAK3934404.1"/>
    <property type="molecule type" value="Genomic_DNA"/>
</dbReference>
<feature type="compositionally biased region" description="Basic and acidic residues" evidence="1">
    <location>
        <begin position="93"/>
        <end position="102"/>
    </location>
</feature>
<evidence type="ECO:0000313" key="2">
    <source>
        <dbReference type="EMBL" id="KAK3934404.1"/>
    </source>
</evidence>
<sequence>MSGANNSNSTGGGAGKGAGRNSVTPAVANVTASGSEASPSGSFEFDNVVTHKPAVQQEADYEFRARNHPITVRDVKDSDPFPPWVKLPPSQQARHESKTVRDKFNSDEIELMLRCASLIYMLPSPSQNAQSGLFSIEGRSRINAYYEEV</sequence>
<comment type="caution">
    <text evidence="2">The sequence shown here is derived from an EMBL/GenBank/DDBJ whole genome shotgun (WGS) entry which is preliminary data.</text>
</comment>
<feature type="region of interest" description="Disordered" evidence="1">
    <location>
        <begin position="1"/>
        <end position="45"/>
    </location>
</feature>
<name>A0AAN6MW45_9PEZI</name>
<dbReference type="Proteomes" id="UP001303473">
    <property type="component" value="Unassembled WGS sequence"/>
</dbReference>
<accession>A0AAN6MW45</accession>
<feature type="compositionally biased region" description="Polar residues" evidence="1">
    <location>
        <begin position="30"/>
        <end position="41"/>
    </location>
</feature>